<dbReference type="Pfam" id="PF01590">
    <property type="entry name" value="GAF"/>
    <property type="match status" value="1"/>
</dbReference>
<keyword evidence="4" id="KW-1185">Reference proteome</keyword>
<protein>
    <submittedName>
        <fullName evidence="3">HDOD domain-containing protein</fullName>
    </submittedName>
</protein>
<evidence type="ECO:0000313" key="3">
    <source>
        <dbReference type="EMBL" id="EIC20037.1"/>
    </source>
</evidence>
<feature type="region of interest" description="Disordered" evidence="1">
    <location>
        <begin position="289"/>
        <end position="315"/>
    </location>
</feature>
<reference evidence="4" key="1">
    <citation type="submission" date="2011-06" db="EMBL/GenBank/DDBJ databases">
        <authorList>
            <consortium name="US DOE Joint Genome Institute (JGI-PGF)"/>
            <person name="Lucas S."/>
            <person name="Han J."/>
            <person name="Lapidus A."/>
            <person name="Cheng J.-F."/>
            <person name="Goodwin L."/>
            <person name="Pitluck S."/>
            <person name="Peters L."/>
            <person name="Land M.L."/>
            <person name="Hauser L."/>
            <person name="Vogl K."/>
            <person name="Liu Z."/>
            <person name="Overmann J."/>
            <person name="Frigaard N.-U."/>
            <person name="Bryant D.A."/>
            <person name="Woyke T.J."/>
        </authorList>
    </citation>
    <scope>NUCLEOTIDE SEQUENCE [LARGE SCALE GENOMIC DNA]</scope>
    <source>
        <strain evidence="4">970</strain>
    </source>
</reference>
<name>H8Z3P8_9GAMM</name>
<dbReference type="InterPro" id="IPR029016">
    <property type="entry name" value="GAF-like_dom_sf"/>
</dbReference>
<organism evidence="3 4">
    <name type="scientific">Thiorhodovibrio frisius</name>
    <dbReference type="NCBI Taxonomy" id="631362"/>
    <lineage>
        <taxon>Bacteria</taxon>
        <taxon>Pseudomonadati</taxon>
        <taxon>Pseudomonadota</taxon>
        <taxon>Gammaproteobacteria</taxon>
        <taxon>Chromatiales</taxon>
        <taxon>Chromatiaceae</taxon>
        <taxon>Thiorhodovibrio</taxon>
    </lineage>
</organism>
<dbReference type="STRING" id="631362.Thi970DRAFT_03649"/>
<dbReference type="PROSITE" id="PS51833">
    <property type="entry name" value="HDOD"/>
    <property type="match status" value="1"/>
</dbReference>
<evidence type="ECO:0000259" key="2">
    <source>
        <dbReference type="PROSITE" id="PS51833"/>
    </source>
</evidence>
<gene>
    <name evidence="3" type="ORF">Thi970DRAFT_03649</name>
</gene>
<sequence length="499" mass="54493">MTLNAWTNFLTDTELPAFARTVSDVTRISNDPEASAYKLSNAIAKDAAMAARLVKLANSPLFPSSHGNIQTVDRGVVLLGFDAVRDLAISLSVIEQVLRGQSRAALLEEMALAFHTATQAQTLARMAQDDVVAEIFVAGLLYRIGGLAALSSSDPRVNNYLAEKAEFGDDEAVQIARLEKRTFGCDMTQLSLRLAQHWSLGQVLQKALSSEPGQAGERIATGRRIAEVAMRRGWESNEIQQLLSRVARNMGLNLADMREKVHQSSDVAREMAVQFGATKVAPLIPETARAKAKRDKAERKAAAEASAAEAGDETALGEDGYPAGLLRPNPMLQLEMLGRMAELLNGKPDINRLLTTVVEGVHRGIGMDRTVFALLTTKKDAIAAKYVLTEVEERLQSSFRFSVRSEMNPLLAAVIMQRKAFWIHADSSPDERKLVRGPFAQFVGKGDFLIHPVLFTDKCIGFLYADRASSGRPIEASDEASFRQFIQQLSIGLRLISGG</sequence>
<evidence type="ECO:0000256" key="1">
    <source>
        <dbReference type="SAM" id="MobiDB-lite"/>
    </source>
</evidence>
<proteinExistence type="predicted"/>
<dbReference type="Pfam" id="PF08668">
    <property type="entry name" value="HDOD"/>
    <property type="match status" value="1"/>
</dbReference>
<feature type="domain" description="HDOD" evidence="2">
    <location>
        <begin position="15"/>
        <end position="214"/>
    </location>
</feature>
<dbReference type="InterPro" id="IPR052340">
    <property type="entry name" value="RNase_Y/CdgJ"/>
</dbReference>
<dbReference type="AlphaFoldDB" id="H8Z3P8"/>
<dbReference type="SUPFAM" id="SSF109604">
    <property type="entry name" value="HD-domain/PDEase-like"/>
    <property type="match status" value="1"/>
</dbReference>
<accession>H8Z3P8</accession>
<dbReference type="InterPro" id="IPR013976">
    <property type="entry name" value="HDOD"/>
</dbReference>
<reference evidence="3 4" key="2">
    <citation type="submission" date="2011-11" db="EMBL/GenBank/DDBJ databases">
        <authorList>
            <consortium name="US DOE Joint Genome Institute"/>
            <person name="Lucas S."/>
            <person name="Han J."/>
            <person name="Lapidus A."/>
            <person name="Cheng J.-F."/>
            <person name="Goodwin L."/>
            <person name="Pitluck S."/>
            <person name="Peters L."/>
            <person name="Ovchinnikova G."/>
            <person name="Zhang X."/>
            <person name="Detter J.C."/>
            <person name="Han C."/>
            <person name="Tapia R."/>
            <person name="Land M."/>
            <person name="Hauser L."/>
            <person name="Kyrpides N."/>
            <person name="Ivanova N."/>
            <person name="Pagani I."/>
            <person name="Vogl K."/>
            <person name="Liu Z."/>
            <person name="Overmann J."/>
            <person name="Frigaard N.-U."/>
            <person name="Bryant D."/>
            <person name="Woyke T."/>
        </authorList>
    </citation>
    <scope>NUCLEOTIDE SEQUENCE [LARGE SCALE GENOMIC DNA]</scope>
    <source>
        <strain evidence="3 4">970</strain>
    </source>
</reference>
<dbReference type="SMART" id="SM00065">
    <property type="entry name" value="GAF"/>
    <property type="match status" value="1"/>
</dbReference>
<dbReference type="HOGENOM" id="CLU_018569_1_0_6"/>
<dbReference type="Proteomes" id="UP000002964">
    <property type="component" value="Unassembled WGS sequence"/>
</dbReference>
<dbReference type="PANTHER" id="PTHR33525">
    <property type="match status" value="1"/>
</dbReference>
<dbReference type="Gene3D" id="3.30.450.40">
    <property type="match status" value="1"/>
</dbReference>
<evidence type="ECO:0000313" key="4">
    <source>
        <dbReference type="Proteomes" id="UP000002964"/>
    </source>
</evidence>
<dbReference type="InterPro" id="IPR003018">
    <property type="entry name" value="GAF"/>
</dbReference>
<dbReference type="EMBL" id="JH603170">
    <property type="protein sequence ID" value="EIC20037.1"/>
    <property type="molecule type" value="Genomic_DNA"/>
</dbReference>
<dbReference type="PANTHER" id="PTHR33525:SF3">
    <property type="entry name" value="RIBONUCLEASE Y"/>
    <property type="match status" value="1"/>
</dbReference>
<dbReference type="eggNOG" id="COG1639">
    <property type="taxonomic scope" value="Bacteria"/>
</dbReference>
<dbReference type="Gene3D" id="1.10.3210.10">
    <property type="entry name" value="Hypothetical protein af1432"/>
    <property type="match status" value="1"/>
</dbReference>
<dbReference type="SUPFAM" id="SSF55781">
    <property type="entry name" value="GAF domain-like"/>
    <property type="match status" value="1"/>
</dbReference>